<keyword evidence="1" id="KW-1133">Transmembrane helix</keyword>
<accession>X1E2I6</accession>
<evidence type="ECO:0000256" key="1">
    <source>
        <dbReference type="SAM" id="Phobius"/>
    </source>
</evidence>
<gene>
    <name evidence="2" type="ORF">S01H4_54638</name>
</gene>
<keyword evidence="1" id="KW-0472">Membrane</keyword>
<evidence type="ECO:0000313" key="2">
    <source>
        <dbReference type="EMBL" id="GAH14620.1"/>
    </source>
</evidence>
<name>X1E2I6_9ZZZZ</name>
<feature type="transmembrane region" description="Helical" evidence="1">
    <location>
        <begin position="80"/>
        <end position="99"/>
    </location>
</feature>
<feature type="non-terminal residue" evidence="2">
    <location>
        <position position="105"/>
    </location>
</feature>
<dbReference type="EMBL" id="BART01031456">
    <property type="protein sequence ID" value="GAH14620.1"/>
    <property type="molecule type" value="Genomic_DNA"/>
</dbReference>
<organism evidence="2">
    <name type="scientific">marine sediment metagenome</name>
    <dbReference type="NCBI Taxonomy" id="412755"/>
    <lineage>
        <taxon>unclassified sequences</taxon>
        <taxon>metagenomes</taxon>
        <taxon>ecological metagenomes</taxon>
    </lineage>
</organism>
<comment type="caution">
    <text evidence="2">The sequence shown here is derived from an EMBL/GenBank/DDBJ whole genome shotgun (WGS) entry which is preliminary data.</text>
</comment>
<protein>
    <submittedName>
        <fullName evidence="2">Uncharacterized protein</fullName>
    </submittedName>
</protein>
<keyword evidence="1" id="KW-0812">Transmembrane</keyword>
<feature type="transmembrane region" description="Helical" evidence="1">
    <location>
        <begin position="39"/>
        <end position="59"/>
    </location>
</feature>
<dbReference type="AlphaFoldDB" id="X1E2I6"/>
<reference evidence="2" key="1">
    <citation type="journal article" date="2014" name="Front. Microbiol.">
        <title>High frequency of phylogenetically diverse reductive dehalogenase-homologous genes in deep subseafloor sedimentary metagenomes.</title>
        <authorList>
            <person name="Kawai M."/>
            <person name="Futagami T."/>
            <person name="Toyoda A."/>
            <person name="Takaki Y."/>
            <person name="Nishi S."/>
            <person name="Hori S."/>
            <person name="Arai W."/>
            <person name="Tsubouchi T."/>
            <person name="Morono Y."/>
            <person name="Uchiyama I."/>
            <person name="Ito T."/>
            <person name="Fujiyama A."/>
            <person name="Inagaki F."/>
            <person name="Takami H."/>
        </authorList>
    </citation>
    <scope>NUCLEOTIDE SEQUENCE</scope>
    <source>
        <strain evidence="2">Expedition CK06-06</strain>
    </source>
</reference>
<proteinExistence type="predicted"/>
<feature type="transmembrane region" description="Helical" evidence="1">
    <location>
        <begin position="12"/>
        <end position="33"/>
    </location>
</feature>
<sequence length="105" mass="12039">MSKNEHWTFCRSMLFFFLTLDILVIAGLLIINYEHYDKTVKVFSGIWAASTAILSFIGVQKQIKGQMSLPELMGLLPVKIIVIFYTIILSLFLLFTQIISHEVII</sequence>